<sequence>MKYTVVIQQPIQDERRPELEQQLQTQLGLGQSAAAKLAARRAGRLLKPTTRAKAEKLLGLFRQIGADVTLEEVPEEGEITSLAALGSVPAVGSGSLGGLGGTPTAVPAQAQPSPLPDASADPFGLDPFGADPFGLPDDLSVTTSQVFRAAPGAVTGSSVAADPAAPTALQGRPALDPLREKSDDLAVQATEEDVWADFADALRVDVPAEAPREVQAAAPLTPTFLDATDEPAVTTRLGPRRSLLTQLQQAALLPAATLGLLTFLLLSALLPGQRQQRHLTSAQTVAESFSAGLNVADPLVMQQQLDTLVASEGVGFAQVTLPDGTVAFASDAEAADRTALQNSFAEWQGRQGVFREDETYSVGRVSGAADVAVGLPYVSGLASLLIPMLLTALLLLGAAYAWAGRAARDMLEPIQRLVRSADAISSGDLSQPVQAEANNEVGDLAEALERMRVSLSAAMDRLRRRKR</sequence>
<dbReference type="AlphaFoldDB" id="A0A3S0RIY2"/>
<dbReference type="GO" id="GO:0007165">
    <property type="term" value="P:signal transduction"/>
    <property type="evidence" value="ECO:0007669"/>
    <property type="project" value="InterPro"/>
</dbReference>
<dbReference type="SMART" id="SM00304">
    <property type="entry name" value="HAMP"/>
    <property type="match status" value="1"/>
</dbReference>
<dbReference type="CDD" id="cd06225">
    <property type="entry name" value="HAMP"/>
    <property type="match status" value="1"/>
</dbReference>
<evidence type="ECO:0000313" key="5">
    <source>
        <dbReference type="Proteomes" id="UP000277766"/>
    </source>
</evidence>
<keyword evidence="2" id="KW-0472">Membrane</keyword>
<feature type="region of interest" description="Disordered" evidence="1">
    <location>
        <begin position="156"/>
        <end position="175"/>
    </location>
</feature>
<evidence type="ECO:0000259" key="3">
    <source>
        <dbReference type="PROSITE" id="PS50885"/>
    </source>
</evidence>
<evidence type="ECO:0000313" key="4">
    <source>
        <dbReference type="EMBL" id="RTR29429.1"/>
    </source>
</evidence>
<name>A0A3S0RIY2_9DEIO</name>
<dbReference type="RefSeq" id="WP_126351340.1">
    <property type="nucleotide sequence ID" value="NZ_CP086380.1"/>
</dbReference>
<keyword evidence="2" id="KW-1133">Transmembrane helix</keyword>
<dbReference type="GO" id="GO:0016020">
    <property type="term" value="C:membrane"/>
    <property type="evidence" value="ECO:0007669"/>
    <property type="project" value="InterPro"/>
</dbReference>
<evidence type="ECO:0000256" key="1">
    <source>
        <dbReference type="SAM" id="MobiDB-lite"/>
    </source>
</evidence>
<keyword evidence="5" id="KW-1185">Reference proteome</keyword>
<comment type="caution">
    <text evidence="4">The sequence shown here is derived from an EMBL/GenBank/DDBJ whole genome shotgun (WGS) entry which is preliminary data.</text>
</comment>
<feature type="transmembrane region" description="Helical" evidence="2">
    <location>
        <begin position="250"/>
        <end position="270"/>
    </location>
</feature>
<dbReference type="InterPro" id="IPR003660">
    <property type="entry name" value="HAMP_dom"/>
</dbReference>
<dbReference type="EMBL" id="RXPE01000004">
    <property type="protein sequence ID" value="RTR29429.1"/>
    <property type="molecule type" value="Genomic_DNA"/>
</dbReference>
<evidence type="ECO:0000256" key="2">
    <source>
        <dbReference type="SAM" id="Phobius"/>
    </source>
</evidence>
<keyword evidence="2" id="KW-0812">Transmembrane</keyword>
<dbReference type="OrthoDB" id="61172at2"/>
<accession>A0A3S0RIY2</accession>
<gene>
    <name evidence="4" type="ORF">EJ104_03305</name>
</gene>
<dbReference type="Proteomes" id="UP000277766">
    <property type="component" value="Unassembled WGS sequence"/>
</dbReference>
<feature type="transmembrane region" description="Helical" evidence="2">
    <location>
        <begin position="384"/>
        <end position="403"/>
    </location>
</feature>
<organism evidence="4 5">
    <name type="scientific">Deinococcus radiophilus</name>
    <dbReference type="NCBI Taxonomy" id="32062"/>
    <lineage>
        <taxon>Bacteria</taxon>
        <taxon>Thermotogati</taxon>
        <taxon>Deinococcota</taxon>
        <taxon>Deinococci</taxon>
        <taxon>Deinococcales</taxon>
        <taxon>Deinococcaceae</taxon>
        <taxon>Deinococcus</taxon>
    </lineage>
</organism>
<dbReference type="SUPFAM" id="SSF158472">
    <property type="entry name" value="HAMP domain-like"/>
    <property type="match status" value="1"/>
</dbReference>
<dbReference type="Gene3D" id="6.10.340.10">
    <property type="match status" value="1"/>
</dbReference>
<proteinExistence type="predicted"/>
<protein>
    <submittedName>
        <fullName evidence="4">HAMP domain-containing protein</fullName>
    </submittedName>
</protein>
<dbReference type="Pfam" id="PF00672">
    <property type="entry name" value="HAMP"/>
    <property type="match status" value="1"/>
</dbReference>
<reference evidence="4 5" key="1">
    <citation type="submission" date="2018-12" db="EMBL/GenBank/DDBJ databases">
        <title>Deinococcus radiophilus ATCC 27603 genome sequencing and assembly.</title>
        <authorList>
            <person name="Maclea K.S."/>
            <person name="Maynard C.R."/>
        </authorList>
    </citation>
    <scope>NUCLEOTIDE SEQUENCE [LARGE SCALE GENOMIC DNA]</scope>
    <source>
        <strain evidence="4 5">ATCC 27603</strain>
    </source>
</reference>
<feature type="domain" description="HAMP" evidence="3">
    <location>
        <begin position="408"/>
        <end position="460"/>
    </location>
</feature>
<dbReference type="PROSITE" id="PS50885">
    <property type="entry name" value="HAMP"/>
    <property type="match status" value="1"/>
</dbReference>